<dbReference type="VEuPathDB" id="TriTrypDB:TcG_04498"/>
<comment type="subcellular location">
    <subcellularLocation>
        <location evidence="1">Cytoplasm</location>
        <location evidence="1">Cytoskeleton</location>
        <location evidence="1">Cilium axoneme</location>
    </subcellularLocation>
</comment>
<dbReference type="VEuPathDB" id="TriTrypDB:TcBrA4_0133060"/>
<gene>
    <name evidence="8" type="ORF">C3747_35g279</name>
</gene>
<dbReference type="Gene3D" id="2.130.10.10">
    <property type="entry name" value="YVTN repeat-like/Quinoprotein amine dehydrogenase"/>
    <property type="match status" value="1"/>
</dbReference>
<evidence type="ECO:0000256" key="7">
    <source>
        <dbReference type="ARBA" id="ARBA00023273"/>
    </source>
</evidence>
<keyword evidence="5" id="KW-0175">Coiled coil</keyword>
<dbReference type="VEuPathDB" id="TriTrypDB:BCY84_07783"/>
<dbReference type="VEuPathDB" id="TriTrypDB:TcCL_ESM04371"/>
<evidence type="ECO:0008006" key="10">
    <source>
        <dbReference type="Google" id="ProtNLM"/>
    </source>
</evidence>
<dbReference type="EMBL" id="PRFC01000035">
    <property type="protein sequence ID" value="PWV14459.1"/>
    <property type="molecule type" value="Genomic_DNA"/>
</dbReference>
<evidence type="ECO:0000256" key="2">
    <source>
        <dbReference type="ARBA" id="ARBA00022490"/>
    </source>
</evidence>
<name>A0A2V2X385_TRYCR</name>
<evidence type="ECO:0000256" key="3">
    <source>
        <dbReference type="ARBA" id="ARBA00022574"/>
    </source>
</evidence>
<evidence type="ECO:0000256" key="1">
    <source>
        <dbReference type="ARBA" id="ARBA00004430"/>
    </source>
</evidence>
<dbReference type="InterPro" id="IPR015943">
    <property type="entry name" value="WD40/YVTN_repeat-like_dom_sf"/>
</dbReference>
<dbReference type="InterPro" id="IPR036322">
    <property type="entry name" value="WD40_repeat_dom_sf"/>
</dbReference>
<evidence type="ECO:0000256" key="5">
    <source>
        <dbReference type="ARBA" id="ARBA00023054"/>
    </source>
</evidence>
<dbReference type="VEuPathDB" id="TriTrypDB:TcCLB.405165.19"/>
<dbReference type="SUPFAM" id="SSF50978">
    <property type="entry name" value="WD40 repeat-like"/>
    <property type="match status" value="1"/>
</dbReference>
<reference evidence="8 9" key="1">
    <citation type="journal article" date="2018" name="Microb. Genom.">
        <title>Expanding an expanded genome: long-read sequencing of Trypanosoma cruzi.</title>
        <authorList>
            <person name="Berna L."/>
            <person name="Rodriguez M."/>
            <person name="Chiribao M.L."/>
            <person name="Parodi-Talice A."/>
            <person name="Pita S."/>
            <person name="Rijo G."/>
            <person name="Alvarez-Valin F."/>
            <person name="Robello C."/>
        </authorList>
    </citation>
    <scope>NUCLEOTIDE SEQUENCE [LARGE SCALE GENOMIC DNA]</scope>
    <source>
        <strain evidence="8 9">TCC</strain>
    </source>
</reference>
<dbReference type="VEuPathDB" id="TriTrypDB:TCDM_06711"/>
<evidence type="ECO:0000256" key="6">
    <source>
        <dbReference type="ARBA" id="ARBA00023212"/>
    </source>
</evidence>
<accession>A0A2V2X385</accession>
<dbReference type="VEuPathDB" id="TriTrypDB:TCSYLVIO_010630"/>
<dbReference type="VEuPathDB" id="TriTrypDB:Tc_MARK_8844"/>
<sequence>MAVPTEAVKEKPPLHAYPEAKVGTQFFSHHGIYSERYNGVCALTGSIVLMASGRYVMFVDVVSGKIMSTPGPENGGVGAVAVHPSRRFYVVCEKLPENPLIRVYTWPSRREVGQFVGGATRGFSACCFSADGTMMATVGMYPDYSLAVWNWKTRGMILRNKCYGSDVYTVLFSSFDSGVLVTGGAGHIKFWSMAKTFTGQKLQGVLGKFGRLEISNVRVLPYCRMAKCSRAPRMDLSSCGRVILCAVALFGRLRRPRLMEQLLWRYKHMITGLVMRAQ</sequence>
<keyword evidence="6" id="KW-0206">Cytoskeleton</keyword>
<evidence type="ECO:0000313" key="8">
    <source>
        <dbReference type="EMBL" id="PWV14459.1"/>
    </source>
</evidence>
<keyword evidence="4" id="KW-0677">Repeat</keyword>
<evidence type="ECO:0000313" key="9">
    <source>
        <dbReference type="Proteomes" id="UP000246078"/>
    </source>
</evidence>
<dbReference type="VEuPathDB" id="TriTrypDB:TcCLB.509939.19"/>
<keyword evidence="7" id="KW-0966">Cell projection</keyword>
<proteinExistence type="predicted"/>
<dbReference type="VEuPathDB" id="TriTrypDB:C3747_35g279"/>
<dbReference type="PANTHER" id="PTHR14885:SF3">
    <property type="entry name" value="CILIA- AND FLAGELLA-ASSOCIATED PROTEIN 44"/>
    <property type="match status" value="1"/>
</dbReference>
<dbReference type="GO" id="GO:0005930">
    <property type="term" value="C:axoneme"/>
    <property type="evidence" value="ECO:0007669"/>
    <property type="project" value="UniProtKB-SubCell"/>
</dbReference>
<comment type="caution">
    <text evidence="8">The sequence shown here is derived from an EMBL/GenBank/DDBJ whole genome shotgun (WGS) entry which is preliminary data.</text>
</comment>
<keyword evidence="2" id="KW-0963">Cytoplasm</keyword>
<evidence type="ECO:0000256" key="4">
    <source>
        <dbReference type="ARBA" id="ARBA00022737"/>
    </source>
</evidence>
<dbReference type="VEuPathDB" id="TriTrypDB:ECC02_005088"/>
<dbReference type="VEuPathDB" id="TriTrypDB:C4B63_52g168"/>
<keyword evidence="3" id="KW-0853">WD repeat</keyword>
<organism evidence="8 9">
    <name type="scientific">Trypanosoma cruzi</name>
    <dbReference type="NCBI Taxonomy" id="5693"/>
    <lineage>
        <taxon>Eukaryota</taxon>
        <taxon>Discoba</taxon>
        <taxon>Euglenozoa</taxon>
        <taxon>Kinetoplastea</taxon>
        <taxon>Metakinetoplastina</taxon>
        <taxon>Trypanosomatida</taxon>
        <taxon>Trypanosomatidae</taxon>
        <taxon>Trypanosoma</taxon>
        <taxon>Schizotrypanum</taxon>
    </lineage>
</organism>
<dbReference type="AlphaFoldDB" id="A0A2V2X385"/>
<dbReference type="Proteomes" id="UP000246078">
    <property type="component" value="Unassembled WGS sequence"/>
</dbReference>
<dbReference type="PANTHER" id="PTHR14885">
    <property type="entry name" value="CILIA- AND FLAGELLA-ASSOCIATED PROTEIN 43-RELATED"/>
    <property type="match status" value="1"/>
</dbReference>
<protein>
    <recommendedName>
        <fullName evidence="10">Guanine nucleotide-binding protein subunit beta-like protein</fullName>
    </recommendedName>
</protein>